<proteinExistence type="predicted"/>
<protein>
    <submittedName>
        <fullName evidence="1">Uncharacterized protein</fullName>
    </submittedName>
</protein>
<organism evidence="1">
    <name type="scientific">Siphoviridae sp. ctXZx16</name>
    <dbReference type="NCBI Taxonomy" id="2826371"/>
    <lineage>
        <taxon>Viruses</taxon>
        <taxon>Duplodnaviria</taxon>
        <taxon>Heunggongvirae</taxon>
        <taxon>Uroviricota</taxon>
        <taxon>Caudoviricetes</taxon>
    </lineage>
</organism>
<evidence type="ECO:0000313" key="1">
    <source>
        <dbReference type="EMBL" id="DAD82895.1"/>
    </source>
</evidence>
<reference evidence="1" key="1">
    <citation type="journal article" date="2021" name="Proc. Natl. Acad. Sci. U.S.A.">
        <title>A Catalog of Tens of Thousands of Viruses from Human Metagenomes Reveals Hidden Associations with Chronic Diseases.</title>
        <authorList>
            <person name="Tisza M.J."/>
            <person name="Buck C.B."/>
        </authorList>
    </citation>
    <scope>NUCLEOTIDE SEQUENCE</scope>
    <source>
        <strain evidence="1">CtXZx16</strain>
    </source>
</reference>
<name>A0A8S5MLF3_9CAUD</name>
<dbReference type="EMBL" id="BK014925">
    <property type="protein sequence ID" value="DAD82895.1"/>
    <property type="molecule type" value="Genomic_DNA"/>
</dbReference>
<accession>A0A8S5MLF3</accession>
<sequence length="149" mass="16998">MAVLKNFKNDELIVSCKCGCNDGIHIKINKEEDETDRAFIAFTNGNFYKEQGSSFIKKLQKIWAIIANKDFYYSDIIMTEKDFKEFANWVVSKGKMSSIDMVENMLTEIGNIYPDREIIIETNNGSVSTKLSKANIYVDGDENLLIDAE</sequence>